<evidence type="ECO:0000256" key="2">
    <source>
        <dbReference type="ARBA" id="ARBA00004496"/>
    </source>
</evidence>
<dbReference type="Pfam" id="PF09135">
    <property type="entry name" value="Alb1"/>
    <property type="match status" value="1"/>
</dbReference>
<evidence type="ECO:0008006" key="10">
    <source>
        <dbReference type="Google" id="ProtNLM"/>
    </source>
</evidence>
<dbReference type="GO" id="GO:0005737">
    <property type="term" value="C:cytoplasm"/>
    <property type="evidence" value="ECO:0007669"/>
    <property type="project" value="UniProtKB-SubCell"/>
</dbReference>
<dbReference type="GO" id="GO:0030687">
    <property type="term" value="C:preribosome, large subunit precursor"/>
    <property type="evidence" value="ECO:0007669"/>
    <property type="project" value="TreeGrafter"/>
</dbReference>
<dbReference type="PANTHER" id="PTHR28280:SF1">
    <property type="entry name" value="SHUTTLING PRE-60S FACTOR ECM1"/>
    <property type="match status" value="1"/>
</dbReference>
<feature type="compositionally biased region" description="Basic residues" evidence="7">
    <location>
        <begin position="1"/>
        <end position="10"/>
    </location>
</feature>
<dbReference type="PANTHER" id="PTHR28280">
    <property type="entry name" value="SHUTTLING PRE-60S FACTOR ECM1"/>
    <property type="match status" value="1"/>
</dbReference>
<evidence type="ECO:0000256" key="5">
    <source>
        <dbReference type="ARBA" id="ARBA00022517"/>
    </source>
</evidence>
<evidence type="ECO:0000313" key="9">
    <source>
        <dbReference type="Proteomes" id="UP001320245"/>
    </source>
</evidence>
<proteinExistence type="predicted"/>
<dbReference type="Proteomes" id="UP001320245">
    <property type="component" value="Unassembled WGS sequence"/>
</dbReference>
<dbReference type="GO" id="GO:0005730">
    <property type="term" value="C:nucleolus"/>
    <property type="evidence" value="ECO:0007669"/>
    <property type="project" value="TreeGrafter"/>
</dbReference>
<comment type="subcellular location">
    <subcellularLocation>
        <location evidence="2">Cytoplasm</location>
    </subcellularLocation>
    <subcellularLocation>
        <location evidence="1">Nucleus</location>
    </subcellularLocation>
</comment>
<keyword evidence="4" id="KW-0963">Cytoplasm</keyword>
<keyword evidence="3" id="KW-0813">Transport</keyword>
<feature type="region of interest" description="Disordered" evidence="7">
    <location>
        <begin position="158"/>
        <end position="179"/>
    </location>
</feature>
<dbReference type="GO" id="GO:0000055">
    <property type="term" value="P:ribosomal large subunit export from nucleus"/>
    <property type="evidence" value="ECO:0007669"/>
    <property type="project" value="TreeGrafter"/>
</dbReference>
<name>A0AAN9UXL0_9PEZI</name>
<evidence type="ECO:0000256" key="4">
    <source>
        <dbReference type="ARBA" id="ARBA00022490"/>
    </source>
</evidence>
<keyword evidence="5" id="KW-0690">Ribosome biogenesis</keyword>
<evidence type="ECO:0000256" key="3">
    <source>
        <dbReference type="ARBA" id="ARBA00022448"/>
    </source>
</evidence>
<gene>
    <name evidence="8" type="ORF">SLS53_000378</name>
</gene>
<feature type="compositionally biased region" description="Low complexity" evidence="7">
    <location>
        <begin position="187"/>
        <end position="196"/>
    </location>
</feature>
<dbReference type="AlphaFoldDB" id="A0AAN9UXL0"/>
<dbReference type="EMBL" id="JAJSPL020000001">
    <property type="protein sequence ID" value="KAK7749798.1"/>
    <property type="molecule type" value="Genomic_DNA"/>
</dbReference>
<reference evidence="8 9" key="1">
    <citation type="journal article" date="2023" name="PLoS ONE">
        <title>Cytospora paraplurivora sp. nov. isolated from orchards with fruit tree decline syndrome in Ontario, Canada.</title>
        <authorList>
            <person name="Ilyukhin E."/>
            <person name="Nguyen H.D.T."/>
            <person name="Castle A.J."/>
            <person name="Ellouze W."/>
        </authorList>
    </citation>
    <scope>NUCLEOTIDE SEQUENCE [LARGE SCALE GENOMIC DNA]</scope>
    <source>
        <strain evidence="8 9">FDS-564</strain>
    </source>
</reference>
<accession>A0AAN9UXL0</accession>
<keyword evidence="6" id="KW-0539">Nucleus</keyword>
<evidence type="ECO:0000256" key="1">
    <source>
        <dbReference type="ARBA" id="ARBA00004123"/>
    </source>
</evidence>
<protein>
    <recommendedName>
        <fullName evidence="10">Alb1-domain-containing protein</fullName>
    </recommendedName>
</protein>
<feature type="region of interest" description="Disordered" evidence="7">
    <location>
        <begin position="1"/>
        <end position="82"/>
    </location>
</feature>
<evidence type="ECO:0000256" key="7">
    <source>
        <dbReference type="SAM" id="MobiDB-lite"/>
    </source>
</evidence>
<feature type="region of interest" description="Disordered" evidence="7">
    <location>
        <begin position="187"/>
        <end position="206"/>
    </location>
</feature>
<keyword evidence="9" id="KW-1185">Reference proteome</keyword>
<organism evidence="8 9">
    <name type="scientific">Cytospora paraplurivora</name>
    <dbReference type="NCBI Taxonomy" id="2898453"/>
    <lineage>
        <taxon>Eukaryota</taxon>
        <taxon>Fungi</taxon>
        <taxon>Dikarya</taxon>
        <taxon>Ascomycota</taxon>
        <taxon>Pezizomycotina</taxon>
        <taxon>Sordariomycetes</taxon>
        <taxon>Sordariomycetidae</taxon>
        <taxon>Diaporthales</taxon>
        <taxon>Cytosporaceae</taxon>
        <taxon>Cytospora</taxon>
    </lineage>
</organism>
<feature type="compositionally biased region" description="Basic residues" evidence="7">
    <location>
        <begin position="60"/>
        <end position="79"/>
    </location>
</feature>
<comment type="caution">
    <text evidence="8">The sequence shown here is derived from an EMBL/GenBank/DDBJ whole genome shotgun (WGS) entry which is preliminary data.</text>
</comment>
<dbReference type="InterPro" id="IPR053278">
    <property type="entry name" value="Pre-60S_factor_ECM1"/>
</dbReference>
<feature type="compositionally biased region" description="Low complexity" evidence="7">
    <location>
        <begin position="165"/>
        <end position="179"/>
    </location>
</feature>
<sequence>MAKTNAKKGKAPSLHSRAARRATSPSINTDKSLKDVQPPTESVNNRPSVLGIHQSAGVTKKTKRGRKSVLSTKARKRHERGLERAEHVVDRTAVKIQKSKRSAAEIASRKKAWDEVNGSIGDVAAAIGGKASLNMFAGLGNGDDEEDIEEVDNFDDEMGDVDQGAAAAAATATAAPTTRVTRASAKAAVAPAAASPPQDDEDEEIL</sequence>
<evidence type="ECO:0000313" key="8">
    <source>
        <dbReference type="EMBL" id="KAK7749798.1"/>
    </source>
</evidence>
<evidence type="ECO:0000256" key="6">
    <source>
        <dbReference type="ARBA" id="ARBA00023242"/>
    </source>
</evidence>
<dbReference type="InterPro" id="IPR022784">
    <property type="entry name" value="Ribosome_bgen_Alb1"/>
</dbReference>